<evidence type="ECO:0000313" key="2">
    <source>
        <dbReference type="Proteomes" id="UP001501126"/>
    </source>
</evidence>
<dbReference type="EMBL" id="BAAAFH010000003">
    <property type="protein sequence ID" value="GAA0873786.1"/>
    <property type="molecule type" value="Genomic_DNA"/>
</dbReference>
<reference evidence="1 2" key="1">
    <citation type="journal article" date="2019" name="Int. J. Syst. Evol. Microbiol.">
        <title>The Global Catalogue of Microorganisms (GCM) 10K type strain sequencing project: providing services to taxonomists for standard genome sequencing and annotation.</title>
        <authorList>
            <consortium name="The Broad Institute Genomics Platform"/>
            <consortium name="The Broad Institute Genome Sequencing Center for Infectious Disease"/>
            <person name="Wu L."/>
            <person name="Ma J."/>
        </authorList>
    </citation>
    <scope>NUCLEOTIDE SEQUENCE [LARGE SCALE GENOMIC DNA]</scope>
    <source>
        <strain evidence="1 2">JCM 16083</strain>
    </source>
</reference>
<sequence>MTTNLTTLPIKEDMELAVIEYDGKTKCYPLDYLIHHHILNDSFNTKLVSLTYCAMCRSIIPFDVTETGPLFVGSFKGGNMIVADVKTKTFFQQSTFQSIRGKLHPSELQMIPFQILTWKEVKTALQNPEVAIVTSDDLKKFELPVPGIWDKLINSEKTPGVSNKDKSFPSRTRVIGVRSTPPGEEVVYLKSEVLAQKTVRNEQHNFILIRVENTVVGFTTNLSLVYERQRLIDNSSKTEWTINGTHIKGPVNENLSLLSMSDEYWFSWKKFHPKSILIRLGGK</sequence>
<evidence type="ECO:0000313" key="1">
    <source>
        <dbReference type="EMBL" id="GAA0873786.1"/>
    </source>
</evidence>
<proteinExistence type="predicted"/>
<keyword evidence="2" id="KW-1185">Reference proteome</keyword>
<gene>
    <name evidence="1" type="ORF">GCM10009118_01940</name>
</gene>
<dbReference type="Pfam" id="PF11376">
    <property type="entry name" value="DUF3179"/>
    <property type="match status" value="1"/>
</dbReference>
<comment type="caution">
    <text evidence="1">The sequence shown here is derived from an EMBL/GenBank/DDBJ whole genome shotgun (WGS) entry which is preliminary data.</text>
</comment>
<evidence type="ECO:0008006" key="3">
    <source>
        <dbReference type="Google" id="ProtNLM"/>
    </source>
</evidence>
<accession>A0ABN1MKL5</accession>
<dbReference type="InterPro" id="IPR021516">
    <property type="entry name" value="DUF3179"/>
</dbReference>
<dbReference type="Proteomes" id="UP001501126">
    <property type="component" value="Unassembled WGS sequence"/>
</dbReference>
<organism evidence="1 2">
    <name type="scientific">Wandonia haliotis</name>
    <dbReference type="NCBI Taxonomy" id="574963"/>
    <lineage>
        <taxon>Bacteria</taxon>
        <taxon>Pseudomonadati</taxon>
        <taxon>Bacteroidota</taxon>
        <taxon>Flavobacteriia</taxon>
        <taxon>Flavobacteriales</taxon>
        <taxon>Crocinitomicaceae</taxon>
        <taxon>Wandonia</taxon>
    </lineage>
</organism>
<name>A0ABN1MKL5_9FLAO</name>
<protein>
    <recommendedName>
        <fullName evidence="3">DUF3179 domain-containing protein</fullName>
    </recommendedName>
</protein>